<dbReference type="InterPro" id="IPR023016">
    <property type="entry name" value="HisA/PriA"/>
</dbReference>
<dbReference type="FunFam" id="3.20.20.70:FF:000009">
    <property type="entry name" value="1-(5-phosphoribosyl)-5-[(5-phosphoribosylamino)methylideneamino] imidazole-4-carboxamide isomerase"/>
    <property type="match status" value="1"/>
</dbReference>
<dbReference type="InterPro" id="IPR044524">
    <property type="entry name" value="Isoase_HisA-like"/>
</dbReference>
<reference evidence="11 12" key="1">
    <citation type="submission" date="2007-06" db="EMBL/GenBank/DDBJ databases">
        <authorList>
            <person name="Shimkets L."/>
            <person name="Ferriera S."/>
            <person name="Johnson J."/>
            <person name="Kravitz S."/>
            <person name="Beeson K."/>
            <person name="Sutton G."/>
            <person name="Rogers Y.-H."/>
            <person name="Friedman R."/>
            <person name="Frazier M."/>
            <person name="Venter J.C."/>
        </authorList>
    </citation>
    <scope>NUCLEOTIDE SEQUENCE [LARGE SCALE GENOMIC DNA]</scope>
    <source>
        <strain evidence="11 12">SIR-1</strain>
    </source>
</reference>
<dbReference type="GO" id="GO:0005737">
    <property type="term" value="C:cytoplasm"/>
    <property type="evidence" value="ECO:0007669"/>
    <property type="project" value="UniProtKB-SubCell"/>
</dbReference>
<dbReference type="OrthoDB" id="9807749at2"/>
<dbReference type="PANTHER" id="PTHR43090">
    <property type="entry name" value="1-(5-PHOSPHORIBOSYL)-5-[(5-PHOSPHORIBOSYLAMINO)METHYLIDENEAMINO] IMIDAZOLE-4-CARBOXAMIDE ISOMERASE"/>
    <property type="match status" value="1"/>
</dbReference>
<dbReference type="SUPFAM" id="SSF51366">
    <property type="entry name" value="Ribulose-phoshate binding barrel"/>
    <property type="match status" value="1"/>
</dbReference>
<comment type="pathway">
    <text evidence="3 9">Amino-acid biosynthesis; L-histidine biosynthesis; L-histidine from 5-phospho-alpha-D-ribose 1-diphosphate: step 4/9.</text>
</comment>
<organism evidence="11 12">
    <name type="scientific">Plesiocystis pacifica SIR-1</name>
    <dbReference type="NCBI Taxonomy" id="391625"/>
    <lineage>
        <taxon>Bacteria</taxon>
        <taxon>Pseudomonadati</taxon>
        <taxon>Myxococcota</taxon>
        <taxon>Polyangia</taxon>
        <taxon>Nannocystales</taxon>
        <taxon>Nannocystaceae</taxon>
        <taxon>Plesiocystis</taxon>
    </lineage>
</organism>
<keyword evidence="12" id="KW-1185">Reference proteome</keyword>
<dbReference type="Pfam" id="PF00977">
    <property type="entry name" value="His_biosynth"/>
    <property type="match status" value="1"/>
</dbReference>
<dbReference type="InterPro" id="IPR013785">
    <property type="entry name" value="Aldolase_TIM"/>
</dbReference>
<protein>
    <recommendedName>
        <fullName evidence="9">1-(5-phosphoribosyl)-5-[(5-phosphoribosylamino)methylideneamino] imidazole-4-carboxamide isomerase</fullName>
        <ecNumber evidence="9">5.3.1.16</ecNumber>
    </recommendedName>
    <alternativeName>
        <fullName evidence="9">Phosphoribosylformimino-5-aminoimidazole carboxamide ribotide isomerase</fullName>
    </alternativeName>
</protein>
<dbReference type="STRING" id="391625.PPSIR1_32647"/>
<feature type="active site" description="Proton acceptor" evidence="9">
    <location>
        <position position="8"/>
    </location>
</feature>
<sequence>MLVIPAVDLLGGKAVRLAEGDRERVTVYSEQPWELTAEFVRAGAQRIHVVDLDGAFGEARQVELIRRMLDAAREVASLRDTPVEFEVGGGVRDVGAIEALIEAGVEKIVVGTLAVREPKAVEAACKRHPGKLVVAIDARDGMVAVDGWRELSSISAAELGREAATWGAGGLLYTDVARDGLQVGPAVESTAALQTQIDQHCEAENIESVDVIASGGVGTLADLDALASVGIRAVVLGRALYERNFTLEEALSRC</sequence>
<dbReference type="InterPro" id="IPR006062">
    <property type="entry name" value="His_biosynth"/>
</dbReference>
<dbReference type="UniPathway" id="UPA00031">
    <property type="reaction ID" value="UER00009"/>
</dbReference>
<keyword evidence="7 9" id="KW-0368">Histidine biosynthesis</keyword>
<keyword evidence="8 9" id="KW-0413">Isomerase</keyword>
<evidence type="ECO:0000313" key="12">
    <source>
        <dbReference type="Proteomes" id="UP000005801"/>
    </source>
</evidence>
<dbReference type="eggNOG" id="COG0106">
    <property type="taxonomic scope" value="Bacteria"/>
</dbReference>
<dbReference type="PANTHER" id="PTHR43090:SF2">
    <property type="entry name" value="1-(5-PHOSPHORIBOSYL)-5-[(5-PHOSPHORIBOSYLAMINO)METHYLIDENEAMINO] IMIDAZOLE-4-CARBOXAMIDE ISOMERASE"/>
    <property type="match status" value="1"/>
</dbReference>
<dbReference type="AlphaFoldDB" id="A6G5R5"/>
<dbReference type="EMBL" id="ABCS01000026">
    <property type="protein sequence ID" value="EDM78846.1"/>
    <property type="molecule type" value="Genomic_DNA"/>
</dbReference>
<evidence type="ECO:0000256" key="8">
    <source>
        <dbReference type="ARBA" id="ARBA00023235"/>
    </source>
</evidence>
<keyword evidence="6 9" id="KW-0028">Amino-acid biosynthesis</keyword>
<evidence type="ECO:0000256" key="6">
    <source>
        <dbReference type="ARBA" id="ARBA00022605"/>
    </source>
</evidence>
<evidence type="ECO:0000256" key="1">
    <source>
        <dbReference type="ARBA" id="ARBA00000901"/>
    </source>
</evidence>
<dbReference type="Proteomes" id="UP000005801">
    <property type="component" value="Unassembled WGS sequence"/>
</dbReference>
<comment type="caution">
    <text evidence="11">The sequence shown here is derived from an EMBL/GenBank/DDBJ whole genome shotgun (WGS) entry which is preliminary data.</text>
</comment>
<comment type="catalytic activity">
    <reaction evidence="1 9">
        <text>1-(5-phospho-beta-D-ribosyl)-5-[(5-phospho-beta-D-ribosylamino)methylideneamino]imidazole-4-carboxamide = 5-[(5-phospho-1-deoxy-D-ribulos-1-ylimino)methylamino]-1-(5-phospho-beta-D-ribosyl)imidazole-4-carboxamide</text>
        <dbReference type="Rhea" id="RHEA:15469"/>
        <dbReference type="ChEBI" id="CHEBI:58435"/>
        <dbReference type="ChEBI" id="CHEBI:58525"/>
        <dbReference type="EC" id="5.3.1.16"/>
    </reaction>
</comment>
<dbReference type="GO" id="GO:0000105">
    <property type="term" value="P:L-histidine biosynthetic process"/>
    <property type="evidence" value="ECO:0007669"/>
    <property type="project" value="UniProtKB-UniRule"/>
</dbReference>
<dbReference type="HAMAP" id="MF_01014">
    <property type="entry name" value="HisA"/>
    <property type="match status" value="1"/>
</dbReference>
<evidence type="ECO:0000256" key="4">
    <source>
        <dbReference type="ARBA" id="ARBA00009667"/>
    </source>
</evidence>
<dbReference type="GO" id="GO:0003949">
    <property type="term" value="F:1-(5-phosphoribosyl)-5-[(5-phosphoribosylamino)methylideneamino]imidazole-4-carboxamide isomerase activity"/>
    <property type="evidence" value="ECO:0007669"/>
    <property type="project" value="UniProtKB-UniRule"/>
</dbReference>
<gene>
    <name evidence="9" type="primary">hisA</name>
    <name evidence="11" type="ORF">PPSIR1_32647</name>
</gene>
<evidence type="ECO:0000256" key="5">
    <source>
        <dbReference type="ARBA" id="ARBA00022490"/>
    </source>
</evidence>
<name>A6G5R5_9BACT</name>
<feature type="active site" description="Proton donor" evidence="9">
    <location>
        <position position="137"/>
    </location>
</feature>
<evidence type="ECO:0000256" key="7">
    <source>
        <dbReference type="ARBA" id="ARBA00023102"/>
    </source>
</evidence>
<dbReference type="InterPro" id="IPR011060">
    <property type="entry name" value="RibuloseP-bd_barrel"/>
</dbReference>
<accession>A6G5R5</accession>
<evidence type="ECO:0000256" key="10">
    <source>
        <dbReference type="RuleBase" id="RU003657"/>
    </source>
</evidence>
<proteinExistence type="inferred from homology"/>
<keyword evidence="5 9" id="KW-0963">Cytoplasm</keyword>
<dbReference type="Gene3D" id="3.20.20.70">
    <property type="entry name" value="Aldolase class I"/>
    <property type="match status" value="1"/>
</dbReference>
<dbReference type="EC" id="5.3.1.16" evidence="9"/>
<dbReference type="GO" id="GO:0000162">
    <property type="term" value="P:L-tryptophan biosynthetic process"/>
    <property type="evidence" value="ECO:0007669"/>
    <property type="project" value="TreeGrafter"/>
</dbReference>
<evidence type="ECO:0000256" key="3">
    <source>
        <dbReference type="ARBA" id="ARBA00005133"/>
    </source>
</evidence>
<evidence type="ECO:0000256" key="2">
    <source>
        <dbReference type="ARBA" id="ARBA00004496"/>
    </source>
</evidence>
<dbReference type="CDD" id="cd04732">
    <property type="entry name" value="HisA"/>
    <property type="match status" value="1"/>
</dbReference>
<comment type="similarity">
    <text evidence="4 9 10">Belongs to the HisA/HisF family.</text>
</comment>
<evidence type="ECO:0000256" key="9">
    <source>
        <dbReference type="HAMAP-Rule" id="MF_01014"/>
    </source>
</evidence>
<evidence type="ECO:0000313" key="11">
    <source>
        <dbReference type="EMBL" id="EDM78846.1"/>
    </source>
</evidence>
<comment type="subcellular location">
    <subcellularLocation>
        <location evidence="2 9">Cytoplasm</location>
    </subcellularLocation>
</comment>